<keyword evidence="2" id="KW-1185">Reference proteome</keyword>
<dbReference type="InterPro" id="IPR036526">
    <property type="entry name" value="C-N_Hydrolase_sf"/>
</dbReference>
<dbReference type="Gene3D" id="1.25.10.10">
    <property type="entry name" value="Leucine-rich Repeat Variant"/>
    <property type="match status" value="4"/>
</dbReference>
<dbReference type="RefSeq" id="WP_162306562.1">
    <property type="nucleotide sequence ID" value="NZ_CP042905.2"/>
</dbReference>
<dbReference type="Gene3D" id="3.60.110.10">
    <property type="entry name" value="Carbon-nitrogen hydrolase"/>
    <property type="match status" value="1"/>
</dbReference>
<reference evidence="1 2" key="2">
    <citation type="journal article" date="2024" name="Int. J. Syst. Evol. Microbiol.">
        <title>Promethearchaeum syntrophicum gen. nov., sp. nov., an anaerobic, obligately syntrophic archaeon, the first isolate of the lineage 'Asgard' archaea, and proposal of the new archaeal phylum Promethearchaeota phyl. nov. and kingdom Promethearchaeati regn. nov.</title>
        <authorList>
            <person name="Imachi H."/>
            <person name="Nobu M.K."/>
            <person name="Kato S."/>
            <person name="Takaki Y."/>
            <person name="Miyazaki M."/>
            <person name="Miyata M."/>
            <person name="Ogawara M."/>
            <person name="Saito Y."/>
            <person name="Sakai S."/>
            <person name="Tahara Y.O."/>
            <person name="Takano Y."/>
            <person name="Tasumi E."/>
            <person name="Uematsu K."/>
            <person name="Yoshimura T."/>
            <person name="Itoh T."/>
            <person name="Ohkuma M."/>
            <person name="Takai K."/>
        </authorList>
    </citation>
    <scope>NUCLEOTIDE SEQUENCE [LARGE SCALE GENOMIC DNA]</scope>
    <source>
        <strain evidence="1 2">MK-D1</strain>
    </source>
</reference>
<dbReference type="InterPro" id="IPR011989">
    <property type="entry name" value="ARM-like"/>
</dbReference>
<proteinExistence type="predicted"/>
<dbReference type="PANTHER" id="PTHR12697:SF5">
    <property type="entry name" value="DEOXYHYPUSINE HYDROXYLASE"/>
    <property type="match status" value="1"/>
</dbReference>
<dbReference type="EMBL" id="CP042905">
    <property type="protein sequence ID" value="QEE15083.1"/>
    <property type="molecule type" value="Genomic_DNA"/>
</dbReference>
<dbReference type="Pfam" id="PF13646">
    <property type="entry name" value="HEAT_2"/>
    <property type="match status" value="2"/>
</dbReference>
<dbReference type="PANTHER" id="PTHR12697">
    <property type="entry name" value="PBS LYASE HEAT-LIKE PROTEIN"/>
    <property type="match status" value="1"/>
</dbReference>
<dbReference type="SUPFAM" id="SSF48371">
    <property type="entry name" value="ARM repeat"/>
    <property type="match status" value="1"/>
</dbReference>
<evidence type="ECO:0000313" key="1">
    <source>
        <dbReference type="EMBL" id="QEE15083.1"/>
    </source>
</evidence>
<name>A0A5B9D7S0_9ARCH</name>
<reference evidence="1 2" key="1">
    <citation type="journal article" date="2020" name="Nature">
        <title>Isolation of an archaeon at the prokaryote-eukaryote interface.</title>
        <authorList>
            <person name="Imachi H."/>
            <person name="Nobu M.K."/>
            <person name="Nakahara N."/>
            <person name="Morono Y."/>
            <person name="Ogawara M."/>
            <person name="Takaki Y."/>
            <person name="Takano Y."/>
            <person name="Uematsu K."/>
            <person name="Ikuta T."/>
            <person name="Ito M."/>
            <person name="Matsui Y."/>
            <person name="Miyazaki M."/>
            <person name="Murata K."/>
            <person name="Saito Y."/>
            <person name="Sakai S."/>
            <person name="Song C."/>
            <person name="Tasumi E."/>
            <person name="Yamanaka Y."/>
            <person name="Yamaguchi T."/>
            <person name="Kamagata Y."/>
            <person name="Tamaki H."/>
            <person name="Takai K."/>
        </authorList>
    </citation>
    <scope>NUCLEOTIDE SEQUENCE [LARGE SCALE GENOMIC DNA]</scope>
    <source>
        <strain evidence="1 2">MK-D1</strain>
    </source>
</reference>
<accession>A0A5B9D7S0</accession>
<dbReference type="Proteomes" id="UP000321408">
    <property type="component" value="Chromosome"/>
</dbReference>
<dbReference type="SMART" id="SM00567">
    <property type="entry name" value="EZ_HEAT"/>
    <property type="match status" value="10"/>
</dbReference>
<dbReference type="AlphaFoldDB" id="A0A5B9D7S0"/>
<dbReference type="SUPFAM" id="SSF56317">
    <property type="entry name" value="Carbon-nitrogen hydrolase"/>
    <property type="match status" value="1"/>
</dbReference>
<dbReference type="GO" id="GO:0016491">
    <property type="term" value="F:oxidoreductase activity"/>
    <property type="evidence" value="ECO:0007669"/>
    <property type="project" value="TreeGrafter"/>
</dbReference>
<dbReference type="InterPro" id="IPR004155">
    <property type="entry name" value="PBS_lyase_HEAT"/>
</dbReference>
<dbReference type="OrthoDB" id="142930at2157"/>
<dbReference type="GO" id="GO:0016829">
    <property type="term" value="F:lyase activity"/>
    <property type="evidence" value="ECO:0007669"/>
    <property type="project" value="UniProtKB-KW"/>
</dbReference>
<dbReference type="InterPro" id="IPR016024">
    <property type="entry name" value="ARM-type_fold"/>
</dbReference>
<gene>
    <name evidence="1" type="ORF">DSAG12_00906</name>
</gene>
<sequence>MTEIQSLLKQLDSEETRLLTIKRLGMVYDPNLVDHLVKYLLDKNGKIREATIFALSALGEVDTIIDPIINCLGDEVKEVQIAAIKTLGEFRSIRGTKPLIKMLNNSDNDVRAATVVALGLIEDKNSLFPLIDALEDKDEEVKINAIMALGQIGDQRAIDPIIECLKGSFPVQQMAILTLGKFGDKKIISPLKKLLSSPNPKIRQYAIMSLGSLKNSKIIEYAIRLLDDEDPSVQRAAASSLMGLHDQQIVTSFIDRLKDSNPEIRQTACKALGNLKDESAVMGLIETLKDIEPEVREQAAHSLGILGDTSATKPLISQLKKDNDPKVRATIALALGKIEGQASHGGLSKKFSVSSAIRPLSKALSDPDLKVRANSAESLAKISISGGSFKKAQSYYEKAAAESLTWDYHQSIYQACAIGCGLIESISKGIYKDYVAEFDLIYENLELSAKMIGNQTFLSYNYWKLLQVFNSIFLSKTKEQFIQYYRDFGLQLLLLAKKLPEESREILNESQDKLNEKFTMIDKRGLPLEQSIAEMEKLKEEVNEIANKILQLEPLELRMEEKTKKSVKAIESLISTVDDIVSDSEPTLNDSPITIRITSKKERNFNLEEVDFGTSISLDHNKPTPIALIQLQKGIKRESYVQEPRDLWEKSVQRYYDYNIYRHSRILQFTKESIQMRAKPKIIGYLDDMIYESKKLVIFPENSVPYSYLDKLQQFADRFNFFIIAGIETMAEKGSYFNRAYLIGPLLERFSFQQKNSQTVLPPSEKSISEWRENIEPTIPPVFKIFNSPFGKFLILIGQDIVENLQYLPFIFREKSLDFAILLNNGYLHDSTLKDIQNLANETKKPIFLVNTGQFGGTGIYLPNQTMDSLLQNEFTEGIASYELEIPEEEDLELL</sequence>
<dbReference type="KEGG" id="psyt:DSAG12_00906"/>
<protein>
    <submittedName>
        <fullName evidence="1">HEAT repeat domain-containing protein</fullName>
    </submittedName>
</protein>
<dbReference type="GeneID" id="41328904"/>
<organism evidence="1 2">
    <name type="scientific">Promethearchaeum syntrophicum</name>
    <dbReference type="NCBI Taxonomy" id="2594042"/>
    <lineage>
        <taxon>Archaea</taxon>
        <taxon>Promethearchaeati</taxon>
        <taxon>Promethearchaeota</taxon>
        <taxon>Promethearchaeia</taxon>
        <taxon>Promethearchaeales</taxon>
        <taxon>Promethearchaeaceae</taxon>
        <taxon>Promethearchaeum</taxon>
    </lineage>
</organism>
<evidence type="ECO:0000313" key="2">
    <source>
        <dbReference type="Proteomes" id="UP000321408"/>
    </source>
</evidence>